<comment type="caution">
    <text evidence="1">The sequence shown here is derived from an EMBL/GenBank/DDBJ whole genome shotgun (WGS) entry which is preliminary data.</text>
</comment>
<proteinExistence type="predicted"/>
<evidence type="ECO:0000313" key="2">
    <source>
        <dbReference type="Proteomes" id="UP000288892"/>
    </source>
</evidence>
<dbReference type="Proteomes" id="UP000288892">
    <property type="component" value="Unassembled WGS sequence"/>
</dbReference>
<name>A0A444JDQ2_9BACT</name>
<accession>A0A444JDQ2</accession>
<dbReference type="EMBL" id="MTKS01000182">
    <property type="protein sequence ID" value="RWX51222.1"/>
    <property type="molecule type" value="Genomic_DNA"/>
</dbReference>
<keyword evidence="2" id="KW-1185">Reference proteome</keyword>
<organism evidence="1 2">
    <name type="scientific">Candidatus Electrothrix marina</name>
    <dbReference type="NCBI Taxonomy" id="1859130"/>
    <lineage>
        <taxon>Bacteria</taxon>
        <taxon>Pseudomonadati</taxon>
        <taxon>Thermodesulfobacteriota</taxon>
        <taxon>Desulfobulbia</taxon>
        <taxon>Desulfobulbales</taxon>
        <taxon>Desulfobulbaceae</taxon>
        <taxon>Candidatus Electrothrix</taxon>
    </lineage>
</organism>
<reference evidence="1 2" key="1">
    <citation type="submission" date="2017-01" db="EMBL/GenBank/DDBJ databases">
        <title>The cable genome- insights into the physiology and evolution of filamentous bacteria capable of sulfide oxidation via long distance electron transfer.</title>
        <authorList>
            <person name="Schreiber L."/>
            <person name="Bjerg J.T."/>
            <person name="Boggild A."/>
            <person name="Van De Vossenberg J."/>
            <person name="Meysman F."/>
            <person name="Nielsen L.P."/>
            <person name="Schramm A."/>
            <person name="Kjeldsen K.U."/>
        </authorList>
    </citation>
    <scope>NUCLEOTIDE SEQUENCE [LARGE SCALE GENOMIC DNA]</scope>
    <source>
        <strain evidence="1">A5</strain>
    </source>
</reference>
<evidence type="ECO:0000313" key="1">
    <source>
        <dbReference type="EMBL" id="RWX51222.1"/>
    </source>
</evidence>
<dbReference type="AlphaFoldDB" id="A0A444JDQ2"/>
<sequence>MPNIAGKILIRGAREEDLTGLVFLLEVLFSIEKDFTSMRTSSSEGYDCLYRGLTLRFWWRNDRVGS</sequence>
<gene>
    <name evidence="1" type="ORF">VU01_11829</name>
</gene>
<protein>
    <submittedName>
        <fullName evidence="1">Uncharacterized protein</fullName>
    </submittedName>
</protein>